<dbReference type="Proteomes" id="UP000199626">
    <property type="component" value="Unassembled WGS sequence"/>
</dbReference>
<accession>A0A1G6E1U8</accession>
<dbReference type="Pfam" id="PF01022">
    <property type="entry name" value="HTH_5"/>
    <property type="match status" value="1"/>
</dbReference>
<protein>
    <submittedName>
        <fullName evidence="5">Transcriptional regulator, ArsR family</fullName>
    </submittedName>
</protein>
<dbReference type="SMART" id="SM00418">
    <property type="entry name" value="HTH_ARSR"/>
    <property type="match status" value="1"/>
</dbReference>
<keyword evidence="2" id="KW-0238">DNA-binding</keyword>
<dbReference type="CDD" id="cd00090">
    <property type="entry name" value="HTH_ARSR"/>
    <property type="match status" value="1"/>
</dbReference>
<keyword evidence="3" id="KW-0804">Transcription</keyword>
<dbReference type="Gene3D" id="1.10.10.10">
    <property type="entry name" value="Winged helix-like DNA-binding domain superfamily/Winged helix DNA-binding domain"/>
    <property type="match status" value="1"/>
</dbReference>
<evidence type="ECO:0000259" key="4">
    <source>
        <dbReference type="PROSITE" id="PS50987"/>
    </source>
</evidence>
<dbReference type="STRING" id="1159017.SAMN02927930_02022"/>
<dbReference type="PRINTS" id="PR00778">
    <property type="entry name" value="HTHARSR"/>
</dbReference>
<dbReference type="InterPro" id="IPR051011">
    <property type="entry name" value="Metal_resp_trans_reg"/>
</dbReference>
<organism evidence="5 6">
    <name type="scientific">Pseudidiomarina indica</name>
    <dbReference type="NCBI Taxonomy" id="1159017"/>
    <lineage>
        <taxon>Bacteria</taxon>
        <taxon>Pseudomonadati</taxon>
        <taxon>Pseudomonadota</taxon>
        <taxon>Gammaproteobacteria</taxon>
        <taxon>Alteromonadales</taxon>
        <taxon>Idiomarinaceae</taxon>
        <taxon>Pseudidiomarina</taxon>
    </lineage>
</organism>
<dbReference type="InterPro" id="IPR001845">
    <property type="entry name" value="HTH_ArsR_DNA-bd_dom"/>
</dbReference>
<dbReference type="GO" id="GO:0003700">
    <property type="term" value="F:DNA-binding transcription factor activity"/>
    <property type="evidence" value="ECO:0007669"/>
    <property type="project" value="InterPro"/>
</dbReference>
<dbReference type="InterPro" id="IPR036390">
    <property type="entry name" value="WH_DNA-bd_sf"/>
</dbReference>
<dbReference type="NCBIfam" id="NF033788">
    <property type="entry name" value="HTH_metalloreg"/>
    <property type="match status" value="1"/>
</dbReference>
<proteinExistence type="predicted"/>
<dbReference type="EMBL" id="FMXN01000015">
    <property type="protein sequence ID" value="SDB51351.1"/>
    <property type="molecule type" value="Genomic_DNA"/>
</dbReference>
<dbReference type="GO" id="GO:0003677">
    <property type="term" value="F:DNA binding"/>
    <property type="evidence" value="ECO:0007669"/>
    <property type="project" value="UniProtKB-KW"/>
</dbReference>
<dbReference type="OrthoDB" id="9796124at2"/>
<dbReference type="AlphaFoldDB" id="A0A1G6E1U8"/>
<gene>
    <name evidence="5" type="ORF">SAMN02927930_02022</name>
</gene>
<dbReference type="RefSeq" id="WP_092593929.1">
    <property type="nucleotide sequence ID" value="NZ_FMXN01000015.1"/>
</dbReference>
<reference evidence="6" key="1">
    <citation type="submission" date="2016-10" db="EMBL/GenBank/DDBJ databases">
        <authorList>
            <person name="Varghese N."/>
            <person name="Submissions S."/>
        </authorList>
    </citation>
    <scope>NUCLEOTIDE SEQUENCE [LARGE SCALE GENOMIC DNA]</scope>
    <source>
        <strain evidence="6">CGMCC 1.10824</strain>
    </source>
</reference>
<keyword evidence="1" id="KW-0805">Transcription regulation</keyword>
<dbReference type="InterPro" id="IPR036388">
    <property type="entry name" value="WH-like_DNA-bd_sf"/>
</dbReference>
<evidence type="ECO:0000256" key="3">
    <source>
        <dbReference type="ARBA" id="ARBA00023163"/>
    </source>
</evidence>
<dbReference type="PROSITE" id="PS50987">
    <property type="entry name" value="HTH_ARSR_2"/>
    <property type="match status" value="1"/>
</dbReference>
<name>A0A1G6E1U8_9GAMM</name>
<dbReference type="PANTHER" id="PTHR43132">
    <property type="entry name" value="ARSENICAL RESISTANCE OPERON REPRESSOR ARSR-RELATED"/>
    <property type="match status" value="1"/>
</dbReference>
<keyword evidence="6" id="KW-1185">Reference proteome</keyword>
<feature type="domain" description="HTH arsR-type" evidence="4">
    <location>
        <begin position="9"/>
        <end position="103"/>
    </location>
</feature>
<evidence type="ECO:0000256" key="2">
    <source>
        <dbReference type="ARBA" id="ARBA00023125"/>
    </source>
</evidence>
<dbReference type="SUPFAM" id="SSF46785">
    <property type="entry name" value="Winged helix' DNA-binding domain"/>
    <property type="match status" value="1"/>
</dbReference>
<dbReference type="PANTHER" id="PTHR43132:SF2">
    <property type="entry name" value="ARSENICAL RESISTANCE OPERON REPRESSOR ARSR-RELATED"/>
    <property type="match status" value="1"/>
</dbReference>
<evidence type="ECO:0000313" key="6">
    <source>
        <dbReference type="Proteomes" id="UP000199626"/>
    </source>
</evidence>
<evidence type="ECO:0000256" key="1">
    <source>
        <dbReference type="ARBA" id="ARBA00023015"/>
    </source>
</evidence>
<sequence length="107" mass="11996">MIQDIPLDLPAHEAKNAAAFLRSLANEHRLQILCRLAHGERSVGELNQYVPLSASAFSQHLAVLREQGLVQFRKQAQTIFYSIRDPDTLAFIQLLQAKFCASYTPSS</sequence>
<dbReference type="InterPro" id="IPR011991">
    <property type="entry name" value="ArsR-like_HTH"/>
</dbReference>
<evidence type="ECO:0000313" key="5">
    <source>
        <dbReference type="EMBL" id="SDB51351.1"/>
    </source>
</evidence>